<dbReference type="GO" id="GO:0071555">
    <property type="term" value="P:cell wall organization"/>
    <property type="evidence" value="ECO:0007669"/>
    <property type="project" value="UniProtKB-KW"/>
</dbReference>
<evidence type="ECO:0000256" key="17">
    <source>
        <dbReference type="ARBA" id="ARBA00031026"/>
    </source>
</evidence>
<dbReference type="NCBIfam" id="TIGR00179">
    <property type="entry name" value="murB"/>
    <property type="match status" value="1"/>
</dbReference>
<keyword evidence="14 19" id="KW-0560">Oxidoreductase</keyword>
<evidence type="ECO:0000256" key="16">
    <source>
        <dbReference type="ARBA" id="ARBA00023316"/>
    </source>
</evidence>
<evidence type="ECO:0000256" key="7">
    <source>
        <dbReference type="ARBA" id="ARBA00022490"/>
    </source>
</evidence>
<dbReference type="HAMAP" id="MF_00037">
    <property type="entry name" value="MurB"/>
    <property type="match status" value="1"/>
</dbReference>
<keyword evidence="7 19" id="KW-0963">Cytoplasm</keyword>
<dbReference type="InterPro" id="IPR016169">
    <property type="entry name" value="FAD-bd_PCMH_sub2"/>
</dbReference>
<dbReference type="Gene3D" id="3.30.43.10">
    <property type="entry name" value="Uridine Diphospho-n-acetylenolpyruvylglucosamine Reductase, domain 2"/>
    <property type="match status" value="1"/>
</dbReference>
<evidence type="ECO:0000256" key="4">
    <source>
        <dbReference type="ARBA" id="ARBA00004752"/>
    </source>
</evidence>
<dbReference type="SUPFAM" id="SSF56176">
    <property type="entry name" value="FAD-binding/transporter-associated domain-like"/>
    <property type="match status" value="1"/>
</dbReference>
<evidence type="ECO:0000256" key="6">
    <source>
        <dbReference type="ARBA" id="ARBA00015188"/>
    </source>
</evidence>
<evidence type="ECO:0000256" key="10">
    <source>
        <dbReference type="ARBA" id="ARBA00022827"/>
    </source>
</evidence>
<evidence type="ECO:0000256" key="1">
    <source>
        <dbReference type="ARBA" id="ARBA00001974"/>
    </source>
</evidence>
<evidence type="ECO:0000256" key="12">
    <source>
        <dbReference type="ARBA" id="ARBA00022960"/>
    </source>
</evidence>
<dbReference type="EC" id="1.3.1.98" evidence="5 19"/>
<dbReference type="NCBIfam" id="NF000755">
    <property type="entry name" value="PRK00046.1"/>
    <property type="match status" value="1"/>
</dbReference>
<evidence type="ECO:0000259" key="20">
    <source>
        <dbReference type="PROSITE" id="PS51387"/>
    </source>
</evidence>
<proteinExistence type="inferred from homology"/>
<keyword evidence="16 19" id="KW-0961">Cell wall biogenesis/degradation</keyword>
<evidence type="ECO:0000313" key="22">
    <source>
        <dbReference type="Proteomes" id="UP000245535"/>
    </source>
</evidence>
<evidence type="ECO:0000256" key="3">
    <source>
        <dbReference type="ARBA" id="ARBA00004496"/>
    </source>
</evidence>
<feature type="active site" evidence="19">
    <location>
        <position position="337"/>
    </location>
</feature>
<dbReference type="InterPro" id="IPR016166">
    <property type="entry name" value="FAD-bd_PCMH"/>
</dbReference>
<keyword evidence="9 19" id="KW-0285">Flavoprotein</keyword>
<evidence type="ECO:0000256" key="13">
    <source>
        <dbReference type="ARBA" id="ARBA00022984"/>
    </source>
</evidence>
<comment type="subcellular location">
    <subcellularLocation>
        <location evidence="3 19">Cytoplasm</location>
    </subcellularLocation>
</comment>
<evidence type="ECO:0000313" key="21">
    <source>
        <dbReference type="EMBL" id="PWJ38616.1"/>
    </source>
</evidence>
<dbReference type="AlphaFoldDB" id="A0A315Z6A3"/>
<dbReference type="GO" id="GO:0008360">
    <property type="term" value="P:regulation of cell shape"/>
    <property type="evidence" value="ECO:0007669"/>
    <property type="project" value="UniProtKB-KW"/>
</dbReference>
<keyword evidence="22" id="KW-1185">Reference proteome</keyword>
<dbReference type="Pfam" id="PF02873">
    <property type="entry name" value="MurB_C"/>
    <property type="match status" value="1"/>
</dbReference>
<dbReference type="GO" id="GO:0008762">
    <property type="term" value="F:UDP-N-acetylmuramate dehydrogenase activity"/>
    <property type="evidence" value="ECO:0007669"/>
    <property type="project" value="UniProtKB-UniRule"/>
</dbReference>
<dbReference type="PANTHER" id="PTHR21071">
    <property type="entry name" value="UDP-N-ACETYLENOLPYRUVOYLGLUCOSAMINE REDUCTASE"/>
    <property type="match status" value="1"/>
</dbReference>
<comment type="similarity">
    <text evidence="19">Belongs to the MurB family.</text>
</comment>
<dbReference type="UniPathway" id="UPA00219"/>
<dbReference type="PANTHER" id="PTHR21071:SF4">
    <property type="entry name" value="UDP-N-ACETYLENOLPYRUVOYLGLUCOSAMINE REDUCTASE"/>
    <property type="match status" value="1"/>
</dbReference>
<keyword evidence="15 19" id="KW-0131">Cell cycle</keyword>
<dbReference type="InterPro" id="IPR036318">
    <property type="entry name" value="FAD-bd_PCMH-like_sf"/>
</dbReference>
<dbReference type="Pfam" id="PF01565">
    <property type="entry name" value="FAD_binding_4"/>
    <property type="match status" value="1"/>
</dbReference>
<evidence type="ECO:0000256" key="8">
    <source>
        <dbReference type="ARBA" id="ARBA00022618"/>
    </source>
</evidence>
<dbReference type="InterPro" id="IPR003170">
    <property type="entry name" value="MurB"/>
</dbReference>
<dbReference type="Gene3D" id="3.30.465.10">
    <property type="match status" value="1"/>
</dbReference>
<keyword evidence="12 19" id="KW-0133">Cell shape</keyword>
<comment type="pathway">
    <text evidence="4 19">Cell wall biogenesis; peptidoglycan biosynthesis.</text>
</comment>
<dbReference type="Proteomes" id="UP000245535">
    <property type="component" value="Unassembled WGS sequence"/>
</dbReference>
<keyword evidence="11 19" id="KW-0521">NADP</keyword>
<accession>A0A315Z6A3</accession>
<comment type="function">
    <text evidence="2 19">Cell wall formation.</text>
</comment>
<evidence type="ECO:0000256" key="19">
    <source>
        <dbReference type="HAMAP-Rule" id="MF_00037"/>
    </source>
</evidence>
<protein>
    <recommendedName>
        <fullName evidence="6 19">UDP-N-acetylenolpyruvoylglucosamine reductase</fullName>
        <ecNumber evidence="5 19">1.3.1.98</ecNumber>
    </recommendedName>
    <alternativeName>
        <fullName evidence="17 19">UDP-N-acetylmuramate dehydrogenase</fullName>
    </alternativeName>
</protein>
<reference evidence="21 22" key="1">
    <citation type="submission" date="2018-03" db="EMBL/GenBank/DDBJ databases">
        <title>Genomic Encyclopedia of Archaeal and Bacterial Type Strains, Phase II (KMG-II): from individual species to whole genera.</title>
        <authorList>
            <person name="Goeker M."/>
        </authorList>
    </citation>
    <scope>NUCLEOTIDE SEQUENCE [LARGE SCALE GENOMIC DNA]</scope>
    <source>
        <strain evidence="21 22">DSM 28229</strain>
    </source>
</reference>
<feature type="active site" evidence="19">
    <location>
        <position position="165"/>
    </location>
</feature>
<feature type="active site" description="Proton donor" evidence="19">
    <location>
        <position position="240"/>
    </location>
</feature>
<dbReference type="InterPro" id="IPR036635">
    <property type="entry name" value="MurB_C_sf"/>
</dbReference>
<dbReference type="GO" id="GO:0071949">
    <property type="term" value="F:FAD binding"/>
    <property type="evidence" value="ECO:0007669"/>
    <property type="project" value="InterPro"/>
</dbReference>
<comment type="catalytic activity">
    <reaction evidence="18 19">
        <text>UDP-N-acetyl-alpha-D-muramate + NADP(+) = UDP-N-acetyl-3-O-(1-carboxyvinyl)-alpha-D-glucosamine + NADPH + H(+)</text>
        <dbReference type="Rhea" id="RHEA:12248"/>
        <dbReference type="ChEBI" id="CHEBI:15378"/>
        <dbReference type="ChEBI" id="CHEBI:57783"/>
        <dbReference type="ChEBI" id="CHEBI:58349"/>
        <dbReference type="ChEBI" id="CHEBI:68483"/>
        <dbReference type="ChEBI" id="CHEBI:70757"/>
        <dbReference type="EC" id="1.3.1.98"/>
    </reaction>
</comment>
<feature type="domain" description="FAD-binding PCMH-type" evidence="20">
    <location>
        <begin position="16"/>
        <end position="189"/>
    </location>
</feature>
<dbReference type="Gene3D" id="3.90.78.10">
    <property type="entry name" value="UDP-N-acetylenolpyruvoylglucosamine reductase, C-terminal domain"/>
    <property type="match status" value="1"/>
</dbReference>
<evidence type="ECO:0000256" key="9">
    <source>
        <dbReference type="ARBA" id="ARBA00022630"/>
    </source>
</evidence>
<dbReference type="InterPro" id="IPR016167">
    <property type="entry name" value="FAD-bd_PCMH_sub1"/>
</dbReference>
<keyword evidence="8 19" id="KW-0132">Cell division</keyword>
<organism evidence="21 22">
    <name type="scientific">Sediminitomix flava</name>
    <dbReference type="NCBI Taxonomy" id="379075"/>
    <lineage>
        <taxon>Bacteria</taxon>
        <taxon>Pseudomonadati</taxon>
        <taxon>Bacteroidota</taxon>
        <taxon>Cytophagia</taxon>
        <taxon>Cytophagales</taxon>
        <taxon>Flammeovirgaceae</taxon>
        <taxon>Sediminitomix</taxon>
    </lineage>
</organism>
<evidence type="ECO:0000256" key="5">
    <source>
        <dbReference type="ARBA" id="ARBA00012518"/>
    </source>
</evidence>
<dbReference type="EMBL" id="QGDO01000007">
    <property type="protein sequence ID" value="PWJ38616.1"/>
    <property type="molecule type" value="Genomic_DNA"/>
</dbReference>
<dbReference type="InterPro" id="IPR011601">
    <property type="entry name" value="MurB_C"/>
</dbReference>
<evidence type="ECO:0000256" key="11">
    <source>
        <dbReference type="ARBA" id="ARBA00022857"/>
    </source>
</evidence>
<dbReference type="GO" id="GO:0009252">
    <property type="term" value="P:peptidoglycan biosynthetic process"/>
    <property type="evidence" value="ECO:0007669"/>
    <property type="project" value="UniProtKB-UniRule"/>
</dbReference>
<dbReference type="RefSeq" id="WP_317047249.1">
    <property type="nucleotide sequence ID" value="NZ_QGDO01000007.1"/>
</dbReference>
<evidence type="ECO:0000256" key="15">
    <source>
        <dbReference type="ARBA" id="ARBA00023306"/>
    </source>
</evidence>
<name>A0A315Z6A3_SEDFL</name>
<keyword evidence="10 19" id="KW-0274">FAD</keyword>
<gene>
    <name evidence="19" type="primary">murB</name>
    <name evidence="21" type="ORF">BC781_107206</name>
</gene>
<dbReference type="GO" id="GO:0051301">
    <property type="term" value="P:cell division"/>
    <property type="evidence" value="ECO:0007669"/>
    <property type="project" value="UniProtKB-KW"/>
</dbReference>
<comment type="cofactor">
    <cofactor evidence="1 19">
        <name>FAD</name>
        <dbReference type="ChEBI" id="CHEBI:57692"/>
    </cofactor>
</comment>
<dbReference type="InterPro" id="IPR006094">
    <property type="entry name" value="Oxid_FAD_bind_N"/>
</dbReference>
<dbReference type="GO" id="GO:0005829">
    <property type="term" value="C:cytosol"/>
    <property type="evidence" value="ECO:0007669"/>
    <property type="project" value="TreeGrafter"/>
</dbReference>
<comment type="caution">
    <text evidence="21">The sequence shown here is derived from an EMBL/GenBank/DDBJ whole genome shotgun (WGS) entry which is preliminary data.</text>
</comment>
<evidence type="ECO:0000256" key="2">
    <source>
        <dbReference type="ARBA" id="ARBA00003921"/>
    </source>
</evidence>
<keyword evidence="13 19" id="KW-0573">Peptidoglycan synthesis</keyword>
<dbReference type="PROSITE" id="PS51387">
    <property type="entry name" value="FAD_PCMH"/>
    <property type="match status" value="1"/>
</dbReference>
<evidence type="ECO:0000256" key="14">
    <source>
        <dbReference type="ARBA" id="ARBA00023002"/>
    </source>
</evidence>
<evidence type="ECO:0000256" key="18">
    <source>
        <dbReference type="ARBA" id="ARBA00048914"/>
    </source>
</evidence>
<sequence>MIQIEKDISIHPFNTFGARQNTSYFLRISDIGGLQNFIDNKGFELDQIMILGGGSNVLFTKDYNGIILKNEIKGIDVEKENDEFVWLKIGGGENWHELVLYTVENNWQGIENLSLIPGTVGASPIQNIGAYGVEVKDTFESLEAFELETGTIKSFTKDDCGFGYRDSVFKRHLKGKYFITSVTLKLRKTNHAYNTSYGAIENMLQEKGISELSPKTISETVIAIRNSKLPNPEDIGNCGSFFKNPVISTEDYKSLKEEYPSIPGYVLSESEVKVPAGWLIDQSGWKGKVIGNVGTYEKQALVLINATGMATGEEAWSYAQEVKQSVFKKFNIEINPEVNII</sequence>
<dbReference type="SUPFAM" id="SSF56194">
    <property type="entry name" value="Uridine diphospho-N-Acetylenolpyruvylglucosamine reductase, MurB, C-terminal domain"/>
    <property type="match status" value="1"/>
</dbReference>